<evidence type="ECO:0000313" key="10">
    <source>
        <dbReference type="EMBL" id="SJZ73087.1"/>
    </source>
</evidence>
<dbReference type="SUPFAM" id="SSF56801">
    <property type="entry name" value="Acetyl-CoA synthetase-like"/>
    <property type="match status" value="1"/>
</dbReference>
<dbReference type="PANTHER" id="PTHR43859">
    <property type="entry name" value="ACYL-ACTIVATING ENZYME"/>
    <property type="match status" value="1"/>
</dbReference>
<evidence type="ECO:0000259" key="8">
    <source>
        <dbReference type="Pfam" id="PF00501"/>
    </source>
</evidence>
<evidence type="ECO:0000256" key="6">
    <source>
        <dbReference type="ARBA" id="ARBA00066616"/>
    </source>
</evidence>
<gene>
    <name evidence="10" type="ORF">SAMN02745126_02064</name>
</gene>
<dbReference type="Pfam" id="PF00501">
    <property type="entry name" value="AMP-binding"/>
    <property type="match status" value="1"/>
</dbReference>
<protein>
    <recommendedName>
        <fullName evidence="7">3-methylmercaptopropionyl-CoA ligase</fullName>
        <ecNumber evidence="6">6.2.1.44</ecNumber>
    </recommendedName>
</protein>
<sequence length="528" mass="58344">MQLTLKTFLERTESFLPQNEIVSRQADGQLFRYHYADYCRRTRQLASALARLGVKPGDRVATLGWNTYRHMELYFAVPCLGAILHTVNIRLTDEHIAYIMNHAEDVVLFVDPDLLPTVERVAPSVRSLRHIIVMDDRPAPLGDCDYESFLATGDPDFAFPEIEENSPCGMCFTSATTGDPKGVVYTQRGLYLHTLALCLRDVLAISEHDTVLPVVPMFHANSWGLPHAAVAVGATIVLPGPHPTAADILDLIEAERGTFCAAAVTIGVELYAQLKKKPRDISSLRGLMLGGSATPEALMKRFHNEYGVPILTAWGATEAAPLATITHVRRSVFEAGPEERIKVRIRQGIPVPGVELKVLDDCGKPVPRDDRHPGEVHVRGPWIATEYYRDKRSRDSFADGWWRSGDIATQGSDGSIRLVDRAKDLVKSGGEWISSVDLENELAACPGVLEAAVVAMPDARWQERPVAFVVPLQESGELDPDILSAWLARRFAKWWIPDRFVVVAALPKTGVGKVDKRTLRERAAGLAL</sequence>
<dbReference type="InterPro" id="IPR042099">
    <property type="entry name" value="ANL_N_sf"/>
</dbReference>
<evidence type="ECO:0000256" key="5">
    <source>
        <dbReference type="ARBA" id="ARBA00051915"/>
    </source>
</evidence>
<reference evidence="11" key="1">
    <citation type="submission" date="2017-02" db="EMBL/GenBank/DDBJ databases">
        <authorList>
            <person name="Varghese N."/>
            <person name="Submissions S."/>
        </authorList>
    </citation>
    <scope>NUCLEOTIDE SEQUENCE [LARGE SCALE GENOMIC DNA]</scope>
    <source>
        <strain evidence="11">ATCC 27094</strain>
    </source>
</reference>
<evidence type="ECO:0000256" key="3">
    <source>
        <dbReference type="ARBA" id="ARBA00022832"/>
    </source>
</evidence>
<dbReference type="Proteomes" id="UP000190092">
    <property type="component" value="Unassembled WGS sequence"/>
</dbReference>
<dbReference type="EMBL" id="FUWJ01000002">
    <property type="protein sequence ID" value="SJZ73087.1"/>
    <property type="molecule type" value="Genomic_DNA"/>
</dbReference>
<dbReference type="STRING" id="225324.SAMN02745126_02064"/>
<dbReference type="Gene3D" id="3.30.300.30">
    <property type="match status" value="1"/>
</dbReference>
<dbReference type="Pfam" id="PF13193">
    <property type="entry name" value="AMP-binding_C"/>
    <property type="match status" value="1"/>
</dbReference>
<evidence type="ECO:0000256" key="2">
    <source>
        <dbReference type="ARBA" id="ARBA00022598"/>
    </source>
</evidence>
<dbReference type="InterPro" id="IPR000873">
    <property type="entry name" value="AMP-dep_synth/lig_dom"/>
</dbReference>
<evidence type="ECO:0000256" key="4">
    <source>
        <dbReference type="ARBA" id="ARBA00023098"/>
    </source>
</evidence>
<dbReference type="PANTHER" id="PTHR43859:SF4">
    <property type="entry name" value="BUTANOATE--COA LIGASE AAE1-RELATED"/>
    <property type="match status" value="1"/>
</dbReference>
<dbReference type="OrthoDB" id="9803968at2"/>
<keyword evidence="11" id="KW-1185">Reference proteome</keyword>
<proteinExistence type="inferred from homology"/>
<dbReference type="GO" id="GO:0016874">
    <property type="term" value="F:ligase activity"/>
    <property type="evidence" value="ECO:0007669"/>
    <property type="project" value="UniProtKB-KW"/>
</dbReference>
<comment type="similarity">
    <text evidence="1">Belongs to the ATP-dependent AMP-binding enzyme family.</text>
</comment>
<keyword evidence="2" id="KW-0436">Ligase</keyword>
<dbReference type="FunFam" id="3.30.300.30:FF:000008">
    <property type="entry name" value="2,3-dihydroxybenzoate-AMP ligase"/>
    <property type="match status" value="1"/>
</dbReference>
<dbReference type="InterPro" id="IPR025110">
    <property type="entry name" value="AMP-bd_C"/>
</dbReference>
<dbReference type="Gene3D" id="3.40.50.12780">
    <property type="entry name" value="N-terminal domain of ligase-like"/>
    <property type="match status" value="1"/>
</dbReference>
<dbReference type="CDD" id="cd12119">
    <property type="entry name" value="ttLC_FACS_AlkK_like"/>
    <property type="match status" value="1"/>
</dbReference>
<dbReference type="InterPro" id="IPR045851">
    <property type="entry name" value="AMP-bd_C_sf"/>
</dbReference>
<evidence type="ECO:0000259" key="9">
    <source>
        <dbReference type="Pfam" id="PF13193"/>
    </source>
</evidence>
<dbReference type="GO" id="GO:0006631">
    <property type="term" value="P:fatty acid metabolic process"/>
    <property type="evidence" value="ECO:0007669"/>
    <property type="project" value="UniProtKB-KW"/>
</dbReference>
<dbReference type="EC" id="6.2.1.44" evidence="6"/>
<dbReference type="RefSeq" id="WP_085933789.1">
    <property type="nucleotide sequence ID" value="NZ_FUWJ01000002.1"/>
</dbReference>
<dbReference type="NCBIfam" id="NF004837">
    <property type="entry name" value="PRK06187.1"/>
    <property type="match status" value="1"/>
</dbReference>
<accession>A0A1T4N223</accession>
<dbReference type="AlphaFoldDB" id="A0A1T4N223"/>
<keyword evidence="4" id="KW-0443">Lipid metabolism</keyword>
<evidence type="ECO:0000256" key="7">
    <source>
        <dbReference type="ARBA" id="ARBA00067668"/>
    </source>
</evidence>
<feature type="domain" description="AMP-dependent synthetase/ligase" evidence="8">
    <location>
        <begin position="31"/>
        <end position="388"/>
    </location>
</feature>
<name>A0A1T4N223_9HYPH</name>
<evidence type="ECO:0000256" key="1">
    <source>
        <dbReference type="ARBA" id="ARBA00006432"/>
    </source>
</evidence>
<organism evidence="10 11">
    <name type="scientific">Enhydrobacter aerosaccus</name>
    <dbReference type="NCBI Taxonomy" id="225324"/>
    <lineage>
        <taxon>Bacteria</taxon>
        <taxon>Pseudomonadati</taxon>
        <taxon>Pseudomonadota</taxon>
        <taxon>Alphaproteobacteria</taxon>
        <taxon>Hyphomicrobiales</taxon>
        <taxon>Enhydrobacter</taxon>
    </lineage>
</organism>
<feature type="domain" description="AMP-binding enzyme C-terminal" evidence="9">
    <location>
        <begin position="438"/>
        <end position="513"/>
    </location>
</feature>
<evidence type="ECO:0000313" key="11">
    <source>
        <dbReference type="Proteomes" id="UP000190092"/>
    </source>
</evidence>
<comment type="catalytic activity">
    <reaction evidence="5">
        <text>3-(methylsulfanyl)propanoate + ATP + CoA = 3-(methylsulfanyl)propanoyl-CoA + AMP + diphosphate</text>
        <dbReference type="Rhea" id="RHEA:43052"/>
        <dbReference type="ChEBI" id="CHEBI:30616"/>
        <dbReference type="ChEBI" id="CHEBI:33019"/>
        <dbReference type="ChEBI" id="CHEBI:49016"/>
        <dbReference type="ChEBI" id="CHEBI:57287"/>
        <dbReference type="ChEBI" id="CHEBI:82815"/>
        <dbReference type="ChEBI" id="CHEBI:456215"/>
        <dbReference type="EC" id="6.2.1.44"/>
    </reaction>
    <physiologicalReaction direction="left-to-right" evidence="5">
        <dbReference type="Rhea" id="RHEA:43053"/>
    </physiologicalReaction>
</comment>
<keyword evidence="3" id="KW-0276">Fatty acid metabolism</keyword>